<dbReference type="AlphaFoldDB" id="A0A849A7I1"/>
<dbReference type="InterPro" id="IPR021145">
    <property type="entry name" value="Portal_protein_SPP1_Gp6-like"/>
</dbReference>
<sequence length="456" mass="50866">MTLPVASVLSDDEKTAISALSAKIRKDEPGLELLDRYYDGAQRIEHLGLAVPPELRHFMTVINIPRIAVDEPTIRQLVRGFYRSGDSTKEDPALREAWEYNNLASESTLVHTDEKIFGRSYVSVGSNAEDSEHPLITAESPMQMGVQVDRRFRRITDAFRMYRDEERVTRGTLYEPDSTVHVVRGRNGWVVDDERGRDDHDLGVVPIVGFVHRRRGQGFHGLSEMADVVQMTDDIARLMSNMIVASESLALPHRWASGVKKEDFVDKAGKLLPQWEAYMTAIKATSNTDAKFGQFDAASLSNFHDTVNNMFAWCAAILGLPVRYAGQQTSNPASEGAIRADESRLIARVNAMNRFDGDSWAWVMGLEERFRTGSWGQRNSIRVLWQDPGTQTLAEIADAAVKLRQVQGLSVEGMWDMLGWDEPRKQQEASRLQSEANDPSIARLTEALSSGAAAGG</sequence>
<dbReference type="Proteomes" id="UP000562984">
    <property type="component" value="Unassembled WGS sequence"/>
</dbReference>
<comment type="caution">
    <text evidence="1">The sequence shown here is derived from an EMBL/GenBank/DDBJ whole genome shotgun (WGS) entry which is preliminary data.</text>
</comment>
<evidence type="ECO:0000313" key="1">
    <source>
        <dbReference type="EMBL" id="NNG36934.1"/>
    </source>
</evidence>
<gene>
    <name evidence="1" type="ORF">HKD39_14685</name>
</gene>
<dbReference type="EMBL" id="JABEND010000009">
    <property type="protein sequence ID" value="NNG36934.1"/>
    <property type="molecule type" value="Genomic_DNA"/>
</dbReference>
<accession>A0A849A7I1</accession>
<dbReference type="Pfam" id="PF05133">
    <property type="entry name" value="SPP1_portal"/>
    <property type="match status" value="1"/>
</dbReference>
<name>A0A849A7I1_9ACTN</name>
<proteinExistence type="predicted"/>
<reference evidence="1 2" key="1">
    <citation type="submission" date="2020-05" db="EMBL/GenBank/DDBJ databases">
        <title>Nakamurella sp. DB0629 isolated from air conditioner.</title>
        <authorList>
            <person name="Kim D.H."/>
            <person name="Kim D.-U."/>
        </authorList>
    </citation>
    <scope>NUCLEOTIDE SEQUENCE [LARGE SCALE GENOMIC DNA]</scope>
    <source>
        <strain evidence="1 2">DB0629</strain>
    </source>
</reference>
<keyword evidence="2" id="KW-1185">Reference proteome</keyword>
<dbReference type="RefSeq" id="WP_171200641.1">
    <property type="nucleotide sequence ID" value="NZ_JABEND010000009.1"/>
</dbReference>
<evidence type="ECO:0000313" key="2">
    <source>
        <dbReference type="Proteomes" id="UP000562984"/>
    </source>
</evidence>
<protein>
    <submittedName>
        <fullName evidence="1">Phage portal protein</fullName>
    </submittedName>
</protein>
<organism evidence="1 2">
    <name type="scientific">Nakamurella aerolata</name>
    <dbReference type="NCBI Taxonomy" id="1656892"/>
    <lineage>
        <taxon>Bacteria</taxon>
        <taxon>Bacillati</taxon>
        <taxon>Actinomycetota</taxon>
        <taxon>Actinomycetes</taxon>
        <taxon>Nakamurellales</taxon>
        <taxon>Nakamurellaceae</taxon>
        <taxon>Nakamurella</taxon>
    </lineage>
</organism>